<dbReference type="Pfam" id="PF10005">
    <property type="entry name" value="Zn_ribbon_DZR_6"/>
    <property type="match status" value="1"/>
</dbReference>
<evidence type="ECO:0000259" key="1">
    <source>
        <dbReference type="Pfam" id="PF10005"/>
    </source>
</evidence>
<gene>
    <name evidence="3" type="ORF">PCAR9_A21210</name>
    <name evidence="2" type="ORF">PCARR_a1385</name>
</gene>
<dbReference type="InterPro" id="IPR031321">
    <property type="entry name" value="UCP012641"/>
</dbReference>
<dbReference type="Gene3D" id="3.40.390.70">
    <property type="match status" value="1"/>
</dbReference>
<feature type="domain" description="Zinc-ribbon" evidence="1">
    <location>
        <begin position="4"/>
        <end position="104"/>
    </location>
</feature>
<evidence type="ECO:0000313" key="5">
    <source>
        <dbReference type="Proteomes" id="UP000615003"/>
    </source>
</evidence>
<dbReference type="OrthoDB" id="256753at2"/>
<dbReference type="PIRSF" id="PIRSF012641">
    <property type="entry name" value="UCP012641"/>
    <property type="match status" value="1"/>
</dbReference>
<dbReference type="Pfam" id="PF15887">
    <property type="entry name" value="Peptidase_Mx"/>
    <property type="match status" value="1"/>
</dbReference>
<dbReference type="GeneID" id="93663417"/>
<keyword evidence="5" id="KW-1185">Reference proteome</keyword>
<dbReference type="InterPro" id="IPR011201">
    <property type="entry name" value="Zinc-ribbon_6_bact"/>
</dbReference>
<organism evidence="3 4">
    <name type="scientific">Pseudoalteromonas carrageenovora IAM 12662</name>
    <dbReference type="NCBI Taxonomy" id="1314868"/>
    <lineage>
        <taxon>Bacteria</taxon>
        <taxon>Pseudomonadati</taxon>
        <taxon>Pseudomonadota</taxon>
        <taxon>Gammaproteobacteria</taxon>
        <taxon>Alteromonadales</taxon>
        <taxon>Pseudoalteromonadaceae</taxon>
        <taxon>Pseudoalteromonas</taxon>
    </lineage>
</organism>
<name>A0A2K4X8W7_PSEVC</name>
<proteinExistence type="predicted"/>
<sequence length="390" mass="44862">MKTFKCNCKDNLTIFFESSHCLACGRTLGIDDNFNLVEPYEFNEETGLYFKAEQPDVPYQKCDNNAHFGACNGMVNLNTFDPPVDKDETLCFACRFNETVPDLTIDKHIPLWRNMETAKRRALYTLKALCVPLNNLNQDPVNGLSFDFITDRNVNDHFVTKLAGHEDVFTGHNCGHITINLAEADDIARSHTKHAMGERYRTLLGHFRHELGHYYFDQLIANSPEKHALCKQYFGDDALDYQEALDIHYKNGAPANWHENFISEYATMHPFEDWAETWAHYMHIIDTLETAKNFSITGSITGSEYEIDEADELRLPQNSHYFYGQTSITSILDSWMEFSIILNSLNRSMGLADAYPFVLTQAVRTKLEFIHHAIHNRLNLMPKLVNTHTD</sequence>
<evidence type="ECO:0000313" key="3">
    <source>
        <dbReference type="EMBL" id="SOU40757.1"/>
    </source>
</evidence>
<dbReference type="Proteomes" id="UP000238288">
    <property type="component" value="Chromosome PCAR9a"/>
</dbReference>
<evidence type="ECO:0000313" key="2">
    <source>
        <dbReference type="EMBL" id="MBE0383092.1"/>
    </source>
</evidence>
<protein>
    <recommendedName>
        <fullName evidence="1">Zinc-ribbon domain-containing protein</fullName>
    </recommendedName>
</protein>
<accession>A0A2K4X8W7</accession>
<dbReference type="EMBL" id="LT965928">
    <property type="protein sequence ID" value="SOU40757.1"/>
    <property type="molecule type" value="Genomic_DNA"/>
</dbReference>
<dbReference type="Proteomes" id="UP000615003">
    <property type="component" value="Unassembled WGS sequence"/>
</dbReference>
<dbReference type="RefSeq" id="WP_104642559.1">
    <property type="nucleotide sequence ID" value="NZ_AQGW01000020.1"/>
</dbReference>
<evidence type="ECO:0000313" key="4">
    <source>
        <dbReference type="Proteomes" id="UP000238288"/>
    </source>
</evidence>
<reference evidence="2 5" key="1">
    <citation type="submission" date="2015-06" db="EMBL/GenBank/DDBJ databases">
        <title>Genome sequence of Pseudoalteromonas carrageenovora.</title>
        <authorList>
            <person name="Xie B.-B."/>
            <person name="Rong J.-C."/>
            <person name="Qin Q.-L."/>
            <person name="Zhang Y.-Z."/>
        </authorList>
    </citation>
    <scope>NUCLEOTIDE SEQUENCE [LARGE SCALE GENOMIC DNA]</scope>
    <source>
        <strain evidence="2 5">IAM 12662</strain>
    </source>
</reference>
<dbReference type="AlphaFoldDB" id="A0A2K4X8W7"/>
<dbReference type="EMBL" id="AQGW01000020">
    <property type="protein sequence ID" value="MBE0383092.1"/>
    <property type="molecule type" value="Genomic_DNA"/>
</dbReference>
<reference evidence="3 4" key="2">
    <citation type="submission" date="2017-11" db="EMBL/GenBank/DDBJ databases">
        <authorList>
            <person name="Han C.G."/>
        </authorList>
    </citation>
    <scope>NUCLEOTIDE SEQUENCE [LARGE SCALE GENOMIC DNA]</scope>
    <source>
        <strain evidence="4">ATCC 43555</strain>
        <strain evidence="3">ATCC43555</strain>
    </source>
</reference>